<dbReference type="Pfam" id="PF01636">
    <property type="entry name" value="APH"/>
    <property type="match status" value="1"/>
</dbReference>
<evidence type="ECO:0000259" key="4">
    <source>
        <dbReference type="Pfam" id="PF12804"/>
    </source>
</evidence>
<dbReference type="Pfam" id="PF12804">
    <property type="entry name" value="NTP_transf_3"/>
    <property type="match status" value="1"/>
</dbReference>
<evidence type="ECO:0000313" key="6">
    <source>
        <dbReference type="Proteomes" id="UP000594961"/>
    </source>
</evidence>
<keyword evidence="1 5" id="KW-0808">Transferase</keyword>
<feature type="domain" description="MobA-like NTP transferase" evidence="4">
    <location>
        <begin position="73"/>
        <end position="178"/>
    </location>
</feature>
<accession>A0A7M1R4X9</accession>
<protein>
    <submittedName>
        <fullName evidence="5">Phosphotransferase</fullName>
    </submittedName>
</protein>
<name>A0A7M1R4X9_9ACTO</name>
<dbReference type="InterPro" id="IPR029044">
    <property type="entry name" value="Nucleotide-diphossugar_trans"/>
</dbReference>
<dbReference type="InterPro" id="IPR002575">
    <property type="entry name" value="Aminoglycoside_PTrfase"/>
</dbReference>
<proteinExistence type="predicted"/>
<dbReference type="PANTHER" id="PTHR43584">
    <property type="entry name" value="NUCLEOTIDYL TRANSFERASE"/>
    <property type="match status" value="1"/>
</dbReference>
<evidence type="ECO:0000256" key="1">
    <source>
        <dbReference type="ARBA" id="ARBA00022679"/>
    </source>
</evidence>
<sequence>MMENKMEMNLTEESFRLLAAMSSGQEESAAQSGLSESEHEEALGQLHARGYVREGLVTDEGMRALAPYKVDNAIIMAAGLSSRFAPISYERPKGTLRVRGEILIERQIRQLQEAGIGDITVVVGYKKEHFFYLADKFDGVSIVVNEEFATRNNNGSLWRVREKLANTYICSSDNYFVENPFEPYVYRAYYSAVYVPGQTDEWCLELDEHDRIIGCTVGGEDAWVMLGHVYVDQEFSQAFRSILERVYEKPDTVSKLWESIYIEHIDALEMHARKYPEDVIFEFDSLDELQDFDPQFIENVDSKILANICQSLDCTINDISDFYPLKEGISNLSCHFEVGGRRYIYRHPGAGTEKIVDRQSEHTALLEAKRIGLDTTFVVGEPHEGWKISRFIPNTRNLDETNKEELVRAMELVHRLHHSGIVLDREFDYITNGLEFDELLREHGEIKVPGYEELKEKVIELKRLVDQESSTLVPSHNDLYGPNFLVYGNQIDIIDWEYAGMSDVASDFATLVVCSEELPEDVMNAALAAYLGHEPSADERRHVAAYVVFAGWCWYVWALAKEAEGDDLGHWLLTYYRHAVGELDEILGDYRQISEPRERA</sequence>
<keyword evidence="2" id="KW-0548">Nucleotidyltransferase</keyword>
<evidence type="ECO:0000313" key="5">
    <source>
        <dbReference type="EMBL" id="QOR48714.1"/>
    </source>
</evidence>
<dbReference type="Proteomes" id="UP000594961">
    <property type="component" value="Chromosome"/>
</dbReference>
<dbReference type="SUPFAM" id="SSF53448">
    <property type="entry name" value="Nucleotide-diphospho-sugar transferases"/>
    <property type="match status" value="1"/>
</dbReference>
<dbReference type="InterPro" id="IPR050065">
    <property type="entry name" value="GlmU-like"/>
</dbReference>
<dbReference type="CDD" id="cd05151">
    <property type="entry name" value="ChoK-like"/>
    <property type="match status" value="1"/>
</dbReference>
<dbReference type="CDD" id="cd02523">
    <property type="entry name" value="PC_cytidylyltransferase"/>
    <property type="match status" value="1"/>
</dbReference>
<evidence type="ECO:0000259" key="3">
    <source>
        <dbReference type="Pfam" id="PF01636"/>
    </source>
</evidence>
<dbReference type="PANTHER" id="PTHR43584:SF5">
    <property type="entry name" value="PROTEIN LICC"/>
    <property type="match status" value="1"/>
</dbReference>
<dbReference type="EMBL" id="CP063212">
    <property type="protein sequence ID" value="QOR48714.1"/>
    <property type="molecule type" value="Genomic_DNA"/>
</dbReference>
<reference evidence="5 6" key="1">
    <citation type="submission" date="2020-10" db="EMBL/GenBank/DDBJ databases">
        <title>Trueperella pecoris sp. nov. isolated from bovine and porcine specimens.</title>
        <authorList>
            <person name="Schoenecker L."/>
            <person name="Schnydrig P."/>
            <person name="Brodard I."/>
            <person name="Thomann A."/>
            <person name="Hemphill A."/>
            <person name="Rodriguez-Campos S."/>
            <person name="Perreten V."/>
            <person name="Jores J."/>
            <person name="Kittl S."/>
        </authorList>
    </citation>
    <scope>NUCLEOTIDE SEQUENCE [LARGE SCALE GENOMIC DNA]</scope>
    <source>
        <strain evidence="5 6">19OD0592</strain>
    </source>
</reference>
<evidence type="ECO:0000256" key="2">
    <source>
        <dbReference type="ARBA" id="ARBA00022695"/>
    </source>
</evidence>
<dbReference type="Gene3D" id="3.30.200.20">
    <property type="entry name" value="Phosphorylase Kinase, domain 1"/>
    <property type="match status" value="1"/>
</dbReference>
<dbReference type="InterPro" id="IPR025877">
    <property type="entry name" value="MobA-like_NTP_Trfase"/>
</dbReference>
<dbReference type="Gene3D" id="3.90.550.10">
    <property type="entry name" value="Spore Coat Polysaccharide Biosynthesis Protein SpsA, Chain A"/>
    <property type="match status" value="1"/>
</dbReference>
<dbReference type="GO" id="GO:0016779">
    <property type="term" value="F:nucleotidyltransferase activity"/>
    <property type="evidence" value="ECO:0007669"/>
    <property type="project" value="UniProtKB-KW"/>
</dbReference>
<feature type="domain" description="Aminoglycoside phosphotransferase" evidence="3">
    <location>
        <begin position="324"/>
        <end position="537"/>
    </location>
</feature>
<organism evidence="5 6">
    <name type="scientific">Trueperella pecoris</name>
    <dbReference type="NCBI Taxonomy" id="2733571"/>
    <lineage>
        <taxon>Bacteria</taxon>
        <taxon>Bacillati</taxon>
        <taxon>Actinomycetota</taxon>
        <taxon>Actinomycetes</taxon>
        <taxon>Actinomycetales</taxon>
        <taxon>Actinomycetaceae</taxon>
        <taxon>Trueperella</taxon>
    </lineage>
</organism>
<dbReference type="InterPro" id="IPR011009">
    <property type="entry name" value="Kinase-like_dom_sf"/>
</dbReference>
<gene>
    <name evidence="5" type="ORF">INS90_03165</name>
</gene>
<dbReference type="AlphaFoldDB" id="A0A7M1R4X9"/>
<dbReference type="Gene3D" id="3.90.1200.10">
    <property type="match status" value="1"/>
</dbReference>
<dbReference type="SUPFAM" id="SSF56112">
    <property type="entry name" value="Protein kinase-like (PK-like)"/>
    <property type="match status" value="1"/>
</dbReference>